<accession>A0ABT3ZYN8</accession>
<proteinExistence type="predicted"/>
<reference evidence="1 2" key="1">
    <citation type="submission" date="2022-11" db="EMBL/GenBank/DDBJ databases">
        <title>Minimal conservation of predation-associated metabolite biosynthetic gene clusters underscores biosynthetic potential of Myxococcota including descriptions for ten novel species: Archangium lansinium sp. nov., Myxococcus landrumus sp. nov., Nannocystis bai.</title>
        <authorList>
            <person name="Ahearne A."/>
            <person name="Stevens C."/>
            <person name="Phillips K."/>
        </authorList>
    </citation>
    <scope>NUCLEOTIDE SEQUENCE [LARGE SCALE GENOMIC DNA]</scope>
    <source>
        <strain evidence="1 2">MIWBW</strain>
    </source>
</reference>
<dbReference type="Proteomes" id="UP001207654">
    <property type="component" value="Unassembled WGS sequence"/>
</dbReference>
<organism evidence="1 2">
    <name type="scientific">Archangium lansingense</name>
    <dbReference type="NCBI Taxonomy" id="2995310"/>
    <lineage>
        <taxon>Bacteria</taxon>
        <taxon>Pseudomonadati</taxon>
        <taxon>Myxococcota</taxon>
        <taxon>Myxococcia</taxon>
        <taxon>Myxococcales</taxon>
        <taxon>Cystobacterineae</taxon>
        <taxon>Archangiaceae</taxon>
        <taxon>Archangium</taxon>
    </lineage>
</organism>
<keyword evidence="2" id="KW-1185">Reference proteome</keyword>
<dbReference type="RefSeq" id="WP_267533472.1">
    <property type="nucleotide sequence ID" value="NZ_JAPNKA010000001.1"/>
</dbReference>
<dbReference type="EMBL" id="JAPNKA010000001">
    <property type="protein sequence ID" value="MCY1074510.1"/>
    <property type="molecule type" value="Genomic_DNA"/>
</dbReference>
<gene>
    <name evidence="1" type="ORF">OV287_08415</name>
</gene>
<comment type="caution">
    <text evidence="1">The sequence shown here is derived from an EMBL/GenBank/DDBJ whole genome shotgun (WGS) entry which is preliminary data.</text>
</comment>
<evidence type="ECO:0000313" key="2">
    <source>
        <dbReference type="Proteomes" id="UP001207654"/>
    </source>
</evidence>
<name>A0ABT3ZYN8_9BACT</name>
<evidence type="ECO:0000313" key="1">
    <source>
        <dbReference type="EMBL" id="MCY1074510.1"/>
    </source>
</evidence>
<protein>
    <submittedName>
        <fullName evidence="1">Uncharacterized protein</fullName>
    </submittedName>
</protein>
<sequence length="105" mass="11401">MKEVTNQRELYTLIKQALGGKGARGLNPATNNKLLINLRGYQLEVYVGPLKQPAVGLKANSIYIKGGPNTLNPAQVEAYANAVTSGTRSVDDIRREIAARFARGF</sequence>